<dbReference type="InterPro" id="IPR000160">
    <property type="entry name" value="GGDEF_dom"/>
</dbReference>
<dbReference type="Gene3D" id="3.30.450.20">
    <property type="entry name" value="PAS domain"/>
    <property type="match status" value="1"/>
</dbReference>
<feature type="domain" description="PAS" evidence="4">
    <location>
        <begin position="410"/>
        <end position="481"/>
    </location>
</feature>
<dbReference type="CDD" id="cd01948">
    <property type="entry name" value="EAL"/>
    <property type="match status" value="1"/>
</dbReference>
<organism evidence="8 9">
    <name type="scientific">Azospirillum oleiclasticum</name>
    <dbReference type="NCBI Taxonomy" id="2735135"/>
    <lineage>
        <taxon>Bacteria</taxon>
        <taxon>Pseudomonadati</taxon>
        <taxon>Pseudomonadota</taxon>
        <taxon>Alphaproteobacteria</taxon>
        <taxon>Rhodospirillales</taxon>
        <taxon>Azospirillaceae</taxon>
        <taxon>Azospirillum</taxon>
    </lineage>
</organism>
<evidence type="ECO:0000256" key="2">
    <source>
        <dbReference type="SAM" id="Phobius"/>
    </source>
</evidence>
<dbReference type="InterPro" id="IPR000014">
    <property type="entry name" value="PAS"/>
</dbReference>
<sequence>MRSILRIVVLCGLVLAGIIGTASAADGDRHEHTVLIIHSYHDGYEWTDGQAAGIAEALAALAPDIEPEVHYLDWKRHPDATGLDQLAALIRHRHGKGSVKAIVTTDDAALGFGLRLRDTEYGAIPLIHGGVLPAAGRDLIAGRPETVGVTEVKDIPGTVALAMAAGPHLRRIHYLRDTTESGIGLDAELMAAVEAGQMPLELHTLPNPPFEQLLRLLETLPSDSAILLGTYADDGHGLTMPPTRFLERMSERSAVPIFGLQEYLLGHGLAGGSLLSARAHGRAVGELAAAVLKNGRVEGLLSHPRQSSVRAIDHAQFQRFGLSVDLTPPPDVVVNKPFSVFDAYRTLIIGVGGVILILAGMVIALASALSRRWRAEAELRISNRALIDSRRTLEANLAELTESREKLRDSERSLRLIAEASRDIIWNRDFKTGRRVMSGRVQELLGVDPKALATVDAWYARMHPADIDRCKDLLRRHLKGETAEFRAEYRMRHRDGYYIWIYATGKALFDEQGQPTIMAGSYTDITAEKVQQARLDHLAHYDQLTGLPNRLKLSEHVDQLIRGDRPAGGSQSLSLLFLDMDNFKFINDSFGHRAGDDLLVDFGQRILRIAGEGTFVSRLGGDEFVIVVPGTAGTDAMEVARRLEQGLAMPFLVEGQNFFISASIGIARHPWDGRSFDELLQNADTAMYWAKDNARGRVGAFTPDMNRKVVDRVRLLTRIRHTLDDGAFTLVYQPQASALDRSVRGFEALVRWTDSELGTVSPARFIPACEESGLIVPLGMWVLETACAEAVRMKQRGLPDLTISVNVSVVQLAQPDFVSRVLEVLERTGLPAGRLELEITESLMMGCFEASVDKLNELCGAGVRLALDDFGTGYSSLTYLRRLPIHTLKLDKGFIDDVHRRSDARSMVASIVRIARDLKLSVVAEGVEEEEQWDPLARLGCDTIQGWLVSRPLPPERIAPFLADWDRKRAGMPVPARDVVVDMMSRA</sequence>
<accession>A0ABX2TCQ0</accession>
<dbReference type="PROSITE" id="PS50887">
    <property type="entry name" value="GGDEF"/>
    <property type="match status" value="1"/>
</dbReference>
<dbReference type="SMART" id="SM00052">
    <property type="entry name" value="EAL"/>
    <property type="match status" value="1"/>
</dbReference>
<keyword evidence="9" id="KW-1185">Reference proteome</keyword>
<dbReference type="InterPro" id="IPR013655">
    <property type="entry name" value="PAS_fold_3"/>
</dbReference>
<dbReference type="Pfam" id="PF00563">
    <property type="entry name" value="EAL"/>
    <property type="match status" value="1"/>
</dbReference>
<dbReference type="Gene3D" id="3.20.20.450">
    <property type="entry name" value="EAL domain"/>
    <property type="match status" value="1"/>
</dbReference>
<proteinExistence type="predicted"/>
<dbReference type="InterPro" id="IPR001610">
    <property type="entry name" value="PAC"/>
</dbReference>
<dbReference type="InterPro" id="IPR043128">
    <property type="entry name" value="Rev_trsase/Diguanyl_cyclase"/>
</dbReference>
<evidence type="ECO:0000313" key="9">
    <source>
        <dbReference type="Proteomes" id="UP000584642"/>
    </source>
</evidence>
<evidence type="ECO:0000259" key="4">
    <source>
        <dbReference type="PROSITE" id="PS50112"/>
    </source>
</evidence>
<dbReference type="SMART" id="SM00086">
    <property type="entry name" value="PAC"/>
    <property type="match status" value="1"/>
</dbReference>
<dbReference type="InterPro" id="IPR052155">
    <property type="entry name" value="Biofilm_reg_signaling"/>
</dbReference>
<dbReference type="Gene3D" id="3.30.70.270">
    <property type="match status" value="1"/>
</dbReference>
<gene>
    <name evidence="8" type="ORF">HND93_12295</name>
</gene>
<protein>
    <submittedName>
        <fullName evidence="8">EAL domain-containing protein</fullName>
    </submittedName>
</protein>
<dbReference type="PROSITE" id="PS50883">
    <property type="entry name" value="EAL"/>
    <property type="match status" value="1"/>
</dbReference>
<dbReference type="CDD" id="cd01949">
    <property type="entry name" value="GGDEF"/>
    <property type="match status" value="1"/>
</dbReference>
<dbReference type="NCBIfam" id="TIGR00254">
    <property type="entry name" value="GGDEF"/>
    <property type="match status" value="1"/>
</dbReference>
<dbReference type="PANTHER" id="PTHR44757">
    <property type="entry name" value="DIGUANYLATE CYCLASE DGCP"/>
    <property type="match status" value="1"/>
</dbReference>
<keyword evidence="1" id="KW-0175">Coiled coil</keyword>
<feature type="domain" description="PAC" evidence="5">
    <location>
        <begin position="485"/>
        <end position="537"/>
    </location>
</feature>
<dbReference type="SUPFAM" id="SSF141868">
    <property type="entry name" value="EAL domain-like"/>
    <property type="match status" value="1"/>
</dbReference>
<keyword evidence="3" id="KW-0732">Signal</keyword>
<dbReference type="InterPro" id="IPR029787">
    <property type="entry name" value="Nucleotide_cyclase"/>
</dbReference>
<dbReference type="InterPro" id="IPR035919">
    <property type="entry name" value="EAL_sf"/>
</dbReference>
<evidence type="ECO:0000259" key="6">
    <source>
        <dbReference type="PROSITE" id="PS50883"/>
    </source>
</evidence>
<evidence type="ECO:0000259" key="7">
    <source>
        <dbReference type="PROSITE" id="PS50887"/>
    </source>
</evidence>
<dbReference type="Pfam" id="PF08447">
    <property type="entry name" value="PAS_3"/>
    <property type="match status" value="1"/>
</dbReference>
<dbReference type="Proteomes" id="UP000584642">
    <property type="component" value="Unassembled WGS sequence"/>
</dbReference>
<feature type="chain" id="PRO_5047465896" evidence="3">
    <location>
        <begin position="25"/>
        <end position="987"/>
    </location>
</feature>
<dbReference type="PROSITE" id="PS50112">
    <property type="entry name" value="PAS"/>
    <property type="match status" value="1"/>
</dbReference>
<comment type="caution">
    <text evidence="8">The sequence shown here is derived from an EMBL/GenBank/DDBJ whole genome shotgun (WGS) entry which is preliminary data.</text>
</comment>
<dbReference type="SUPFAM" id="SSF55785">
    <property type="entry name" value="PYP-like sensor domain (PAS domain)"/>
    <property type="match status" value="1"/>
</dbReference>
<dbReference type="PANTHER" id="PTHR44757:SF2">
    <property type="entry name" value="BIOFILM ARCHITECTURE MAINTENANCE PROTEIN MBAA"/>
    <property type="match status" value="1"/>
</dbReference>
<dbReference type="EMBL" id="JABFDB010000008">
    <property type="protein sequence ID" value="NYZ20495.1"/>
    <property type="molecule type" value="Genomic_DNA"/>
</dbReference>
<feature type="signal peptide" evidence="3">
    <location>
        <begin position="1"/>
        <end position="24"/>
    </location>
</feature>
<name>A0ABX2TCQ0_9PROT</name>
<dbReference type="InterPro" id="IPR001633">
    <property type="entry name" value="EAL_dom"/>
</dbReference>
<feature type="coiled-coil region" evidence="1">
    <location>
        <begin position="383"/>
        <end position="410"/>
    </location>
</feature>
<feature type="transmembrane region" description="Helical" evidence="2">
    <location>
        <begin position="347"/>
        <end position="370"/>
    </location>
</feature>
<evidence type="ECO:0000256" key="3">
    <source>
        <dbReference type="SAM" id="SignalP"/>
    </source>
</evidence>
<keyword evidence="2" id="KW-0812">Transmembrane</keyword>
<dbReference type="SMART" id="SM00267">
    <property type="entry name" value="GGDEF"/>
    <property type="match status" value="1"/>
</dbReference>
<dbReference type="InterPro" id="IPR035965">
    <property type="entry name" value="PAS-like_dom_sf"/>
</dbReference>
<reference evidence="8 9" key="1">
    <citation type="submission" date="2020-05" db="EMBL/GenBank/DDBJ databases">
        <title>Azospirillum oleiclasticum sp. nov, a nitrogen-fixing and heavy crude oil-emulsifying bacterium isolated from the crude oil of Yumen Oilfield.</title>
        <authorList>
            <person name="Wu D."/>
            <person name="Cai M."/>
            <person name="Zhang X."/>
        </authorList>
    </citation>
    <scope>NUCLEOTIDE SEQUENCE [LARGE SCALE GENOMIC DNA]</scope>
    <source>
        <strain evidence="8 9">ROY-1-1-2</strain>
    </source>
</reference>
<dbReference type="NCBIfam" id="TIGR00229">
    <property type="entry name" value="sensory_box"/>
    <property type="match status" value="1"/>
</dbReference>
<keyword evidence="2" id="KW-1133">Transmembrane helix</keyword>
<evidence type="ECO:0000256" key="1">
    <source>
        <dbReference type="SAM" id="Coils"/>
    </source>
</evidence>
<feature type="domain" description="GGDEF" evidence="7">
    <location>
        <begin position="571"/>
        <end position="703"/>
    </location>
</feature>
<dbReference type="PROSITE" id="PS50113">
    <property type="entry name" value="PAC"/>
    <property type="match status" value="1"/>
</dbReference>
<feature type="domain" description="EAL" evidence="6">
    <location>
        <begin position="712"/>
        <end position="966"/>
    </location>
</feature>
<dbReference type="InterPro" id="IPR000700">
    <property type="entry name" value="PAS-assoc_C"/>
</dbReference>
<evidence type="ECO:0000259" key="5">
    <source>
        <dbReference type="PROSITE" id="PS50113"/>
    </source>
</evidence>
<keyword evidence="2" id="KW-0472">Membrane</keyword>
<evidence type="ECO:0000313" key="8">
    <source>
        <dbReference type="EMBL" id="NYZ20495.1"/>
    </source>
</evidence>
<dbReference type="SUPFAM" id="SSF55073">
    <property type="entry name" value="Nucleotide cyclase"/>
    <property type="match status" value="1"/>
</dbReference>
<dbReference type="Pfam" id="PF00990">
    <property type="entry name" value="GGDEF"/>
    <property type="match status" value="1"/>
</dbReference>
<dbReference type="CDD" id="cd00130">
    <property type="entry name" value="PAS"/>
    <property type="match status" value="1"/>
</dbReference>